<organism evidence="4 5">
    <name type="scientific">Terrabacter ginsenosidimutans</name>
    <dbReference type="NCBI Taxonomy" id="490575"/>
    <lineage>
        <taxon>Bacteria</taxon>
        <taxon>Bacillati</taxon>
        <taxon>Actinomycetota</taxon>
        <taxon>Actinomycetes</taxon>
        <taxon>Micrococcales</taxon>
        <taxon>Intrasporangiaceae</taxon>
        <taxon>Terrabacter</taxon>
    </lineage>
</organism>
<dbReference type="EMBL" id="BAABDC010000001">
    <property type="protein sequence ID" value="GAA3697106.1"/>
    <property type="molecule type" value="Genomic_DNA"/>
</dbReference>
<dbReference type="CDD" id="cd02062">
    <property type="entry name" value="Nitro_FMN_reductase"/>
    <property type="match status" value="1"/>
</dbReference>
<name>A0ABP7CZ42_9MICO</name>
<evidence type="ECO:0000313" key="5">
    <source>
        <dbReference type="Proteomes" id="UP001501468"/>
    </source>
</evidence>
<proteinExistence type="inferred from homology"/>
<evidence type="ECO:0000259" key="3">
    <source>
        <dbReference type="Pfam" id="PF00881"/>
    </source>
</evidence>
<keyword evidence="2" id="KW-0560">Oxidoreductase</keyword>
<dbReference type="PANTHER" id="PTHR43673">
    <property type="entry name" value="NAD(P)H NITROREDUCTASE YDGI-RELATED"/>
    <property type="match status" value="1"/>
</dbReference>
<dbReference type="Gene3D" id="3.40.109.10">
    <property type="entry name" value="NADH Oxidase"/>
    <property type="match status" value="1"/>
</dbReference>
<dbReference type="PANTHER" id="PTHR43673:SF10">
    <property type="entry name" value="NADH DEHYDROGENASE_NAD(P)H NITROREDUCTASE XCC3605-RELATED"/>
    <property type="match status" value="1"/>
</dbReference>
<accession>A0ABP7CZ42</accession>
<evidence type="ECO:0000256" key="1">
    <source>
        <dbReference type="ARBA" id="ARBA00007118"/>
    </source>
</evidence>
<protein>
    <recommendedName>
        <fullName evidence="3">Nitroreductase domain-containing protein</fullName>
    </recommendedName>
</protein>
<evidence type="ECO:0000313" key="4">
    <source>
        <dbReference type="EMBL" id="GAA3697106.1"/>
    </source>
</evidence>
<comment type="caution">
    <text evidence="4">The sequence shown here is derived from an EMBL/GenBank/DDBJ whole genome shotgun (WGS) entry which is preliminary data.</text>
</comment>
<keyword evidence="5" id="KW-1185">Reference proteome</keyword>
<dbReference type="InterPro" id="IPR029479">
    <property type="entry name" value="Nitroreductase"/>
</dbReference>
<sequence length="183" mass="20012">MTVPALTAHDVSVETWDALRARRNVRQFTEQPVPDEVLDRILEAGRRAPSAGNWQPWDFVLVTDRAQLVELAKVWQGAKHVAGAAAAIAIVAPDPQDDRQSALLQYDLGQATYAMTVAAADLGVGTGHAAVADQDQARTVLGLPEGRFLAYVLSVGYPADKPLAIIERLNRRPFDEVVHRGRW</sequence>
<dbReference type="Proteomes" id="UP001501468">
    <property type="component" value="Unassembled WGS sequence"/>
</dbReference>
<evidence type="ECO:0000256" key="2">
    <source>
        <dbReference type="ARBA" id="ARBA00023002"/>
    </source>
</evidence>
<dbReference type="SUPFAM" id="SSF55469">
    <property type="entry name" value="FMN-dependent nitroreductase-like"/>
    <property type="match status" value="1"/>
</dbReference>
<reference evidence="5" key="1">
    <citation type="journal article" date="2019" name="Int. J. Syst. Evol. Microbiol.">
        <title>The Global Catalogue of Microorganisms (GCM) 10K type strain sequencing project: providing services to taxonomists for standard genome sequencing and annotation.</title>
        <authorList>
            <consortium name="The Broad Institute Genomics Platform"/>
            <consortium name="The Broad Institute Genome Sequencing Center for Infectious Disease"/>
            <person name="Wu L."/>
            <person name="Ma J."/>
        </authorList>
    </citation>
    <scope>NUCLEOTIDE SEQUENCE [LARGE SCALE GENOMIC DNA]</scope>
    <source>
        <strain evidence="5">JCM 17125</strain>
    </source>
</reference>
<gene>
    <name evidence="4" type="ORF">GCM10022399_11960</name>
</gene>
<comment type="similarity">
    <text evidence="1">Belongs to the nitroreductase family.</text>
</comment>
<dbReference type="Pfam" id="PF00881">
    <property type="entry name" value="Nitroreductase"/>
    <property type="match status" value="1"/>
</dbReference>
<dbReference type="InterPro" id="IPR000415">
    <property type="entry name" value="Nitroreductase-like"/>
</dbReference>
<feature type="domain" description="Nitroreductase" evidence="3">
    <location>
        <begin position="19"/>
        <end position="157"/>
    </location>
</feature>